<evidence type="ECO:0000256" key="1">
    <source>
        <dbReference type="ARBA" id="ARBA00022723"/>
    </source>
</evidence>
<dbReference type="AlphaFoldDB" id="A0A1I6MQY1"/>
<dbReference type="GO" id="GO:0008484">
    <property type="term" value="F:sulfuric ester hydrolase activity"/>
    <property type="evidence" value="ECO:0007669"/>
    <property type="project" value="TreeGrafter"/>
</dbReference>
<dbReference type="SUPFAM" id="SSF53649">
    <property type="entry name" value="Alkaline phosphatase-like"/>
    <property type="match status" value="1"/>
</dbReference>
<protein>
    <submittedName>
        <fullName evidence="5">Choline-sulfatase</fullName>
    </submittedName>
</protein>
<dbReference type="OrthoDB" id="9762324at2"/>
<dbReference type="CDD" id="cd16155">
    <property type="entry name" value="sulfatase_like"/>
    <property type="match status" value="1"/>
</dbReference>
<gene>
    <name evidence="5" type="ORF">SAMN05421771_3326</name>
</gene>
<dbReference type="GO" id="GO:0005737">
    <property type="term" value="C:cytoplasm"/>
    <property type="evidence" value="ECO:0007669"/>
    <property type="project" value="TreeGrafter"/>
</dbReference>
<dbReference type="PANTHER" id="PTHR45953">
    <property type="entry name" value="IDURONATE 2-SULFATASE"/>
    <property type="match status" value="1"/>
</dbReference>
<keyword evidence="6" id="KW-1185">Reference proteome</keyword>
<evidence type="ECO:0000256" key="3">
    <source>
        <dbReference type="SAM" id="SignalP"/>
    </source>
</evidence>
<evidence type="ECO:0000313" key="5">
    <source>
        <dbReference type="EMBL" id="SFS18051.1"/>
    </source>
</evidence>
<feature type="domain" description="Sulfatase N-terminal" evidence="4">
    <location>
        <begin position="32"/>
        <end position="381"/>
    </location>
</feature>
<keyword evidence="2" id="KW-0378">Hydrolase</keyword>
<accession>A0A1I6MQY1</accession>
<dbReference type="Pfam" id="PF00884">
    <property type="entry name" value="Sulfatase"/>
    <property type="match status" value="1"/>
</dbReference>
<dbReference type="RefSeq" id="WP_089840758.1">
    <property type="nucleotide sequence ID" value="NZ_FOZL01000001.1"/>
</dbReference>
<evidence type="ECO:0000256" key="2">
    <source>
        <dbReference type="ARBA" id="ARBA00022801"/>
    </source>
</evidence>
<reference evidence="5 6" key="1">
    <citation type="submission" date="2016-10" db="EMBL/GenBank/DDBJ databases">
        <authorList>
            <person name="de Groot N.N."/>
        </authorList>
    </citation>
    <scope>NUCLEOTIDE SEQUENCE [LARGE SCALE GENOMIC DNA]</scope>
    <source>
        <strain evidence="5 6">DSM 21001</strain>
    </source>
</reference>
<dbReference type="STRING" id="474950.SAMN05421771_3326"/>
<evidence type="ECO:0000313" key="6">
    <source>
        <dbReference type="Proteomes" id="UP000199024"/>
    </source>
</evidence>
<proteinExistence type="predicted"/>
<dbReference type="Proteomes" id="UP000199024">
    <property type="component" value="Unassembled WGS sequence"/>
</dbReference>
<keyword evidence="3" id="KW-0732">Signal</keyword>
<dbReference type="InterPro" id="IPR017850">
    <property type="entry name" value="Alkaline_phosphatase_core_sf"/>
</dbReference>
<dbReference type="PANTHER" id="PTHR45953:SF1">
    <property type="entry name" value="IDURONATE 2-SULFATASE"/>
    <property type="match status" value="1"/>
</dbReference>
<dbReference type="InterPro" id="IPR000917">
    <property type="entry name" value="Sulfatase_N"/>
</dbReference>
<keyword evidence="1" id="KW-0479">Metal-binding</keyword>
<dbReference type="GO" id="GO:0046872">
    <property type="term" value="F:metal ion binding"/>
    <property type="evidence" value="ECO:0007669"/>
    <property type="project" value="UniProtKB-KW"/>
</dbReference>
<name>A0A1I6MQY1_9BACT</name>
<evidence type="ECO:0000259" key="4">
    <source>
        <dbReference type="Pfam" id="PF00884"/>
    </source>
</evidence>
<dbReference type="Gene3D" id="3.40.720.10">
    <property type="entry name" value="Alkaline Phosphatase, subunit A"/>
    <property type="match status" value="1"/>
</dbReference>
<feature type="signal peptide" evidence="3">
    <location>
        <begin position="1"/>
        <end position="24"/>
    </location>
</feature>
<sequence>MNRRKFIGLSSTAFAAVQARPALALSDPSSRPNFLFLIADDLMFRTINAINNAEVHTPNLDSLVRSGAHFTHCFHQGSWTGAVCVASRTMLNTGLSTFRAEQSDAANQAGDKPCWGQTLREAGYDTFITGKWHLDAVTLQRSFSEQGPVAPGYLPSTPDMYHRPAPGNHWDPTNRQLLGHWLKKGIWLNRKDETIQHSSALYADAAIDHLIRKVPTKTNPFFMYVGFNAPHDPRQAPQEYLDLYPPDKIAIPPNFLPEHPFDQGEHKTRDEILAPFPRTEDAVRTHRREYYAIITHMDAQIGRILDALKASGKAGNTYVILTADHGLAVGEHGLMGKQNQYECSMRMPLLISGPGIQPGKRIDEMVYQHSMYATTCDLAGVAIPPHVEFPSLVPMLRAEKPAPLYDAMFGWLNTVQRSIRTQKHKLIFYPQLNRFQVFDLERDPWEMHDLVDDPGYAQIKLNLIATFKRHQKELGDPMDIDHPRAIAPRQDL</sequence>
<dbReference type="EMBL" id="FOZL01000001">
    <property type="protein sequence ID" value="SFS18051.1"/>
    <property type="molecule type" value="Genomic_DNA"/>
</dbReference>
<feature type="chain" id="PRO_5011779855" evidence="3">
    <location>
        <begin position="25"/>
        <end position="492"/>
    </location>
</feature>
<organism evidence="5 6">
    <name type="scientific">Granulicella pectinivorans</name>
    <dbReference type="NCBI Taxonomy" id="474950"/>
    <lineage>
        <taxon>Bacteria</taxon>
        <taxon>Pseudomonadati</taxon>
        <taxon>Acidobacteriota</taxon>
        <taxon>Terriglobia</taxon>
        <taxon>Terriglobales</taxon>
        <taxon>Acidobacteriaceae</taxon>
        <taxon>Granulicella</taxon>
    </lineage>
</organism>